<dbReference type="GO" id="GO:0005576">
    <property type="term" value="C:extracellular region"/>
    <property type="evidence" value="ECO:0007669"/>
    <property type="project" value="UniProtKB-SubCell"/>
</dbReference>
<evidence type="ECO:0000256" key="2">
    <source>
        <dbReference type="ARBA" id="ARBA00022525"/>
    </source>
</evidence>
<dbReference type="Proteomes" id="UP000648187">
    <property type="component" value="Unassembled WGS sequence"/>
</dbReference>
<dbReference type="Pfam" id="PF00050">
    <property type="entry name" value="Kazal_1"/>
    <property type="match status" value="1"/>
</dbReference>
<dbReference type="PANTHER" id="PTHR21179">
    <property type="entry name" value="SERINE-TYPE ENDOPEPTIDASE INHIBITOR"/>
    <property type="match status" value="1"/>
</dbReference>
<dbReference type="PROSITE" id="PS51465">
    <property type="entry name" value="KAZAL_2"/>
    <property type="match status" value="1"/>
</dbReference>
<dbReference type="SUPFAM" id="SSF100895">
    <property type="entry name" value="Kazal-type serine protease inhibitors"/>
    <property type="match status" value="1"/>
</dbReference>
<evidence type="ECO:0000256" key="4">
    <source>
        <dbReference type="SAM" id="MobiDB-lite"/>
    </source>
</evidence>
<comment type="caution">
    <text evidence="6">The sequence shown here is derived from an EMBL/GenBank/DDBJ whole genome shotgun (WGS) entry which is preliminary data.</text>
</comment>
<gene>
    <name evidence="6" type="ORF">HW555_003637</name>
</gene>
<evidence type="ECO:0000256" key="1">
    <source>
        <dbReference type="ARBA" id="ARBA00004613"/>
    </source>
</evidence>
<evidence type="ECO:0000256" key="3">
    <source>
        <dbReference type="ARBA" id="ARBA00023157"/>
    </source>
</evidence>
<dbReference type="InterPro" id="IPR002350">
    <property type="entry name" value="Kazal_dom"/>
</dbReference>
<name>A0A835GLQ8_SPOEX</name>
<dbReference type="InterPro" id="IPR039932">
    <property type="entry name" value="Spink4-like"/>
</dbReference>
<protein>
    <recommendedName>
        <fullName evidence="5">Kazal-like domain-containing protein</fullName>
    </recommendedName>
</protein>
<feature type="region of interest" description="Disordered" evidence="4">
    <location>
        <begin position="48"/>
        <end position="69"/>
    </location>
</feature>
<dbReference type="Gene3D" id="3.30.60.30">
    <property type="match status" value="1"/>
</dbReference>
<evidence type="ECO:0000313" key="7">
    <source>
        <dbReference type="Proteomes" id="UP000648187"/>
    </source>
</evidence>
<comment type="subcellular location">
    <subcellularLocation>
        <location evidence="1">Secreted</location>
    </subcellularLocation>
</comment>
<dbReference type="EMBL" id="JACKWZ010000036">
    <property type="protein sequence ID" value="KAF9420043.1"/>
    <property type="molecule type" value="Genomic_DNA"/>
</dbReference>
<dbReference type="CDD" id="cd00104">
    <property type="entry name" value="KAZAL_FS"/>
    <property type="match status" value="1"/>
</dbReference>
<sequence length="69" mass="7216">MSPSQRQCISSCPVTAEYNPVCGSDGVTYTNPGRLTCAQMCGVSVNLQRSSPCPTPPPTVDGVPQTQTN</sequence>
<keyword evidence="2" id="KW-0964">Secreted</keyword>
<keyword evidence="7" id="KW-1185">Reference proteome</keyword>
<dbReference type="AlphaFoldDB" id="A0A835GLQ8"/>
<evidence type="ECO:0000259" key="5">
    <source>
        <dbReference type="PROSITE" id="PS51465"/>
    </source>
</evidence>
<dbReference type="SMART" id="SM00280">
    <property type="entry name" value="KAZAL"/>
    <property type="match status" value="1"/>
</dbReference>
<keyword evidence="3" id="KW-1015">Disulfide bond</keyword>
<reference evidence="6" key="1">
    <citation type="submission" date="2020-08" db="EMBL/GenBank/DDBJ databases">
        <title>Spodoptera exigua strain:BAW_Kor-Di-RS1 Genome sequencing and assembly.</title>
        <authorList>
            <person name="Kim J."/>
            <person name="Nam H.Y."/>
            <person name="Kwon M."/>
            <person name="Choi J.H."/>
            <person name="Cho S.R."/>
            <person name="Kim G.-H."/>
        </authorList>
    </citation>
    <scope>NUCLEOTIDE SEQUENCE</scope>
    <source>
        <strain evidence="6">BAW_Kor-Di-RS1</strain>
        <tissue evidence="6">Whole-body</tissue>
    </source>
</reference>
<accession>A0A835GLQ8</accession>
<proteinExistence type="predicted"/>
<dbReference type="InterPro" id="IPR036058">
    <property type="entry name" value="Kazal_dom_sf"/>
</dbReference>
<dbReference type="PANTHER" id="PTHR21179:SF0">
    <property type="entry name" value="SERINE PROTEASE INHIBITOR KAZAL-TYPE 4"/>
    <property type="match status" value="1"/>
</dbReference>
<feature type="domain" description="Kazal-like" evidence="5">
    <location>
        <begin position="1"/>
        <end position="55"/>
    </location>
</feature>
<dbReference type="GO" id="GO:0004867">
    <property type="term" value="F:serine-type endopeptidase inhibitor activity"/>
    <property type="evidence" value="ECO:0007669"/>
    <property type="project" value="InterPro"/>
</dbReference>
<organism evidence="6 7">
    <name type="scientific">Spodoptera exigua</name>
    <name type="common">Beet armyworm</name>
    <name type="synonym">Noctua fulgens</name>
    <dbReference type="NCBI Taxonomy" id="7107"/>
    <lineage>
        <taxon>Eukaryota</taxon>
        <taxon>Metazoa</taxon>
        <taxon>Ecdysozoa</taxon>
        <taxon>Arthropoda</taxon>
        <taxon>Hexapoda</taxon>
        <taxon>Insecta</taxon>
        <taxon>Pterygota</taxon>
        <taxon>Neoptera</taxon>
        <taxon>Endopterygota</taxon>
        <taxon>Lepidoptera</taxon>
        <taxon>Glossata</taxon>
        <taxon>Ditrysia</taxon>
        <taxon>Noctuoidea</taxon>
        <taxon>Noctuidae</taxon>
        <taxon>Amphipyrinae</taxon>
        <taxon>Spodoptera</taxon>
    </lineage>
</organism>
<evidence type="ECO:0000313" key="6">
    <source>
        <dbReference type="EMBL" id="KAF9420043.1"/>
    </source>
</evidence>